<evidence type="ECO:0000313" key="1">
    <source>
        <dbReference type="EMBL" id="SOH93562.1"/>
    </source>
</evidence>
<sequence>MTDMIANVLSFWIEEVGEKGWYIQDDDLDATITDRFGGLWQQVADGELSDWLISARGVLALLIVTDQFPRNMFRGQGKSFATDAMAMRVARMGILRRDDLHYRGPERQFFYLPMMHAESISHQEHAVRQFMLKMPKSASNLFHARAHRDVIRTYGRFPYRNAALGRSSTKAEESYILAGGYGATLRAMHQAEQEQT</sequence>
<dbReference type="EMBL" id="OCTN01000002">
    <property type="protein sequence ID" value="SOH93562.1"/>
    <property type="molecule type" value="Genomic_DNA"/>
</dbReference>
<proteinExistence type="predicted"/>
<keyword evidence="2" id="KW-1185">Reference proteome</keyword>
<evidence type="ECO:0000313" key="2">
    <source>
        <dbReference type="Proteomes" id="UP000220034"/>
    </source>
</evidence>
<protein>
    <submittedName>
        <fullName evidence="1">Uncharacterized conserved protein, DUF924 family</fullName>
    </submittedName>
</protein>
<organism evidence="1 2">
    <name type="scientific">Pontivivens marinum</name>
    <dbReference type="NCBI Taxonomy" id="1690039"/>
    <lineage>
        <taxon>Bacteria</taxon>
        <taxon>Pseudomonadati</taxon>
        <taxon>Pseudomonadota</taxon>
        <taxon>Alphaproteobacteria</taxon>
        <taxon>Rhodobacterales</taxon>
        <taxon>Paracoccaceae</taxon>
        <taxon>Pontivivens</taxon>
    </lineage>
</organism>
<dbReference type="InterPro" id="IPR010323">
    <property type="entry name" value="DUF924"/>
</dbReference>
<dbReference type="Gene3D" id="1.20.58.320">
    <property type="entry name" value="TPR-like"/>
    <property type="match status" value="1"/>
</dbReference>
<dbReference type="InterPro" id="IPR011990">
    <property type="entry name" value="TPR-like_helical_dom_sf"/>
</dbReference>
<reference evidence="2" key="1">
    <citation type="submission" date="2017-09" db="EMBL/GenBank/DDBJ databases">
        <authorList>
            <person name="Varghese N."/>
            <person name="Submissions S."/>
        </authorList>
    </citation>
    <scope>NUCLEOTIDE SEQUENCE [LARGE SCALE GENOMIC DNA]</scope>
    <source>
        <strain evidence="2">C7</strain>
    </source>
</reference>
<dbReference type="RefSeq" id="WP_342744471.1">
    <property type="nucleotide sequence ID" value="NZ_OCTN01000002.1"/>
</dbReference>
<dbReference type="SUPFAM" id="SSF48452">
    <property type="entry name" value="TPR-like"/>
    <property type="match status" value="1"/>
</dbReference>
<dbReference type="Gene3D" id="1.25.40.10">
    <property type="entry name" value="Tetratricopeptide repeat domain"/>
    <property type="match status" value="1"/>
</dbReference>
<accession>A0A2C9CQN2</accession>
<dbReference type="AlphaFoldDB" id="A0A2C9CQN2"/>
<dbReference type="Pfam" id="PF06041">
    <property type="entry name" value="DUF924"/>
    <property type="match status" value="1"/>
</dbReference>
<name>A0A2C9CQN2_9RHOB</name>
<gene>
    <name evidence="1" type="ORF">SAMN06273572_102239</name>
</gene>
<dbReference type="Proteomes" id="UP000220034">
    <property type="component" value="Unassembled WGS sequence"/>
</dbReference>